<dbReference type="Gene3D" id="3.40.50.2300">
    <property type="match status" value="1"/>
</dbReference>
<dbReference type="SMART" id="SM00448">
    <property type="entry name" value="REC"/>
    <property type="match status" value="1"/>
</dbReference>
<dbReference type="EMBL" id="JAQOSQ010000040">
    <property type="protein sequence ID" value="MDJ1185585.1"/>
    <property type="molecule type" value="Genomic_DNA"/>
</dbReference>
<feature type="modified residue" description="4-aspartylphosphate" evidence="2">
    <location>
        <position position="55"/>
    </location>
</feature>
<reference evidence="4 5" key="1">
    <citation type="submission" date="2023-01" db="EMBL/GenBank/DDBJ databases">
        <title>Novel diversity within Roseofilum (Cyanobacteria; Desertifilaceae) from marine benthic mats with descriptions of four novel species.</title>
        <authorList>
            <person name="Wang Y."/>
            <person name="Berthold D.E."/>
            <person name="Hu J."/>
            <person name="Lefler F.W."/>
            <person name="Laughinghouse H.D. IV."/>
        </authorList>
    </citation>
    <scope>NUCLEOTIDE SEQUENCE [LARGE SCALE GENOMIC DNA]</scope>
    <source>
        <strain evidence="4 5">BLCC-M143</strain>
    </source>
</reference>
<organism evidence="4 5">
    <name type="scientific">Roseofilum casamattae BLCC-M143</name>
    <dbReference type="NCBI Taxonomy" id="3022442"/>
    <lineage>
        <taxon>Bacteria</taxon>
        <taxon>Bacillati</taxon>
        <taxon>Cyanobacteriota</taxon>
        <taxon>Cyanophyceae</taxon>
        <taxon>Desertifilales</taxon>
        <taxon>Desertifilaceae</taxon>
        <taxon>Roseofilum</taxon>
        <taxon>Roseofilum casamattae</taxon>
    </lineage>
</organism>
<dbReference type="InterPro" id="IPR011006">
    <property type="entry name" value="CheY-like_superfamily"/>
</dbReference>
<dbReference type="PANTHER" id="PTHR44591:SF22">
    <property type="entry name" value="CHEY SUBFAMILY"/>
    <property type="match status" value="1"/>
</dbReference>
<evidence type="ECO:0000313" key="4">
    <source>
        <dbReference type="EMBL" id="MDJ1185585.1"/>
    </source>
</evidence>
<protein>
    <submittedName>
        <fullName evidence="4">Response regulator</fullName>
    </submittedName>
</protein>
<name>A0ABT7C2R8_9CYAN</name>
<evidence type="ECO:0000259" key="3">
    <source>
        <dbReference type="PROSITE" id="PS50110"/>
    </source>
</evidence>
<dbReference type="SUPFAM" id="SSF52172">
    <property type="entry name" value="CheY-like"/>
    <property type="match status" value="1"/>
</dbReference>
<evidence type="ECO:0000313" key="5">
    <source>
        <dbReference type="Proteomes" id="UP001232992"/>
    </source>
</evidence>
<dbReference type="RefSeq" id="WP_283760225.1">
    <property type="nucleotide sequence ID" value="NZ_JAQOSQ010000040.1"/>
</dbReference>
<accession>A0ABT7C2R8</accession>
<dbReference type="InterPro" id="IPR001789">
    <property type="entry name" value="Sig_transdc_resp-reg_receiver"/>
</dbReference>
<keyword evidence="1 2" id="KW-0597">Phosphoprotein</keyword>
<gene>
    <name evidence="4" type="ORF">PMH09_20580</name>
</gene>
<sequence>MSPPRVLVIDDDDGVREIIQISLEAAAGWDVAVAASGREGVEMAIATQPDAILLDMMMPDMDGRATYQVLQNRAETARIPTILLTAKAKSSEKQQFIQELGVTGVITKPFDARGLVQQICELLDWEIL</sequence>
<dbReference type="CDD" id="cd17552">
    <property type="entry name" value="REC_RR468-like"/>
    <property type="match status" value="1"/>
</dbReference>
<evidence type="ECO:0000256" key="2">
    <source>
        <dbReference type="PROSITE-ProRule" id="PRU00169"/>
    </source>
</evidence>
<dbReference type="PANTHER" id="PTHR44591">
    <property type="entry name" value="STRESS RESPONSE REGULATOR PROTEIN 1"/>
    <property type="match status" value="1"/>
</dbReference>
<proteinExistence type="predicted"/>
<dbReference type="PROSITE" id="PS50110">
    <property type="entry name" value="RESPONSE_REGULATORY"/>
    <property type="match status" value="1"/>
</dbReference>
<dbReference type="Pfam" id="PF00072">
    <property type="entry name" value="Response_reg"/>
    <property type="match status" value="1"/>
</dbReference>
<feature type="domain" description="Response regulatory" evidence="3">
    <location>
        <begin position="5"/>
        <end position="123"/>
    </location>
</feature>
<keyword evidence="5" id="KW-1185">Reference proteome</keyword>
<dbReference type="Proteomes" id="UP001232992">
    <property type="component" value="Unassembled WGS sequence"/>
</dbReference>
<comment type="caution">
    <text evidence="4">The sequence shown here is derived from an EMBL/GenBank/DDBJ whole genome shotgun (WGS) entry which is preliminary data.</text>
</comment>
<dbReference type="InterPro" id="IPR050595">
    <property type="entry name" value="Bact_response_regulator"/>
</dbReference>
<evidence type="ECO:0000256" key="1">
    <source>
        <dbReference type="ARBA" id="ARBA00022553"/>
    </source>
</evidence>